<proteinExistence type="predicted"/>
<keyword evidence="5" id="KW-0539">Nucleus</keyword>
<comment type="caution">
    <text evidence="7">The sequence shown here is derived from an EMBL/GenBank/DDBJ whole genome shotgun (WGS) entry which is preliminary data.</text>
</comment>
<dbReference type="SUPFAM" id="SSF53098">
    <property type="entry name" value="Ribonuclease H-like"/>
    <property type="match status" value="1"/>
</dbReference>
<evidence type="ECO:0000256" key="3">
    <source>
        <dbReference type="ARBA" id="ARBA00022771"/>
    </source>
</evidence>
<dbReference type="InterPro" id="IPR052035">
    <property type="entry name" value="ZnF_BED_domain_contain"/>
</dbReference>
<reference evidence="7" key="1">
    <citation type="journal article" date="2019" name="Sci. Rep.">
        <title>Draft genome of Tanacetum cinerariifolium, the natural source of mosquito coil.</title>
        <authorList>
            <person name="Yamashiro T."/>
            <person name="Shiraishi A."/>
            <person name="Satake H."/>
            <person name="Nakayama K."/>
        </authorList>
    </citation>
    <scope>NUCLEOTIDE SEQUENCE</scope>
</reference>
<protein>
    <submittedName>
        <fullName evidence="7">Zinc finger BED domain-containing protein RICESLEEPER 2-like</fullName>
    </submittedName>
</protein>
<dbReference type="PANTHER" id="PTHR46481">
    <property type="entry name" value="ZINC FINGER BED DOMAIN-CONTAINING PROTEIN 4"/>
    <property type="match status" value="1"/>
</dbReference>
<keyword evidence="3" id="KW-0863">Zinc-finger</keyword>
<evidence type="ECO:0000256" key="5">
    <source>
        <dbReference type="ARBA" id="ARBA00023242"/>
    </source>
</evidence>
<keyword evidence="2" id="KW-0479">Metal-binding</keyword>
<feature type="compositionally biased region" description="Basic and acidic residues" evidence="6">
    <location>
        <begin position="28"/>
        <end position="37"/>
    </location>
</feature>
<evidence type="ECO:0000256" key="4">
    <source>
        <dbReference type="ARBA" id="ARBA00022833"/>
    </source>
</evidence>
<organism evidence="7">
    <name type="scientific">Tanacetum cinerariifolium</name>
    <name type="common">Dalmatian daisy</name>
    <name type="synonym">Chrysanthemum cinerariifolium</name>
    <dbReference type="NCBI Taxonomy" id="118510"/>
    <lineage>
        <taxon>Eukaryota</taxon>
        <taxon>Viridiplantae</taxon>
        <taxon>Streptophyta</taxon>
        <taxon>Embryophyta</taxon>
        <taxon>Tracheophyta</taxon>
        <taxon>Spermatophyta</taxon>
        <taxon>Magnoliopsida</taxon>
        <taxon>eudicotyledons</taxon>
        <taxon>Gunneridae</taxon>
        <taxon>Pentapetalae</taxon>
        <taxon>asterids</taxon>
        <taxon>campanulids</taxon>
        <taxon>Asterales</taxon>
        <taxon>Asteraceae</taxon>
        <taxon>Asteroideae</taxon>
        <taxon>Anthemideae</taxon>
        <taxon>Anthemidinae</taxon>
        <taxon>Tanacetum</taxon>
    </lineage>
</organism>
<evidence type="ECO:0000256" key="1">
    <source>
        <dbReference type="ARBA" id="ARBA00004123"/>
    </source>
</evidence>
<evidence type="ECO:0000313" key="7">
    <source>
        <dbReference type="EMBL" id="GEU88029.1"/>
    </source>
</evidence>
<dbReference type="InterPro" id="IPR012337">
    <property type="entry name" value="RNaseH-like_sf"/>
</dbReference>
<dbReference type="PANTHER" id="PTHR46481:SF10">
    <property type="entry name" value="ZINC FINGER BED DOMAIN-CONTAINING PROTEIN 39"/>
    <property type="match status" value="1"/>
</dbReference>
<feature type="compositionally biased region" description="Polar residues" evidence="6">
    <location>
        <begin position="1"/>
        <end position="27"/>
    </location>
</feature>
<dbReference type="InterPro" id="IPR021109">
    <property type="entry name" value="Peptidase_aspartic_dom_sf"/>
</dbReference>
<accession>A0A6L2NRK5</accession>
<sequence>MASGANNSPKLGATGSSDPHNSNNQSPTEDHGDEQQSAKRKRACKSKVWIDMIKIDNETRAQCIHCKGCYVILATGTTTTLHRHVSNYTEKKKADRQQQLLNFQRVSDEDKGTSSSLLVLATGKYDPTATRELFLIGDARLKVFSQVAEQLHLPDRKLILDSKTRWNSTYKMLSTAITFKEAFFMYEVRDPLYKHCPSDDDWEKLESIYPRCKFNMLELYFKDLYDANEILKKTLELKKILREIHGEYARLLKVRPASSTIDSTSSSHGENVLVGIDKFVFLVDFIVLDMPEDIKTPLILGRPFLSTAHAKIDVFKRKITLRVGNDKVVFKSDKPTSNIIKRVYALSLREKLRRNQVNDLDPTIEECEVVDEPIKDIVKTRCDNVIITGLVVKNMDSYRDERMCDIIVGSPFCKDACIKARLFDGMITIYKGKDNVTYQMTRSHPRSQYDMSWFWDTAY</sequence>
<dbReference type="AlphaFoldDB" id="A0A6L2NRK5"/>
<gene>
    <name evidence="7" type="ORF">Tci_060007</name>
</gene>
<dbReference type="GO" id="GO:0005634">
    <property type="term" value="C:nucleus"/>
    <property type="evidence" value="ECO:0007669"/>
    <property type="project" value="UniProtKB-SubCell"/>
</dbReference>
<comment type="subcellular location">
    <subcellularLocation>
        <location evidence="1">Nucleus</location>
    </subcellularLocation>
</comment>
<name>A0A6L2NRK5_TANCI</name>
<evidence type="ECO:0000256" key="2">
    <source>
        <dbReference type="ARBA" id="ARBA00022723"/>
    </source>
</evidence>
<feature type="region of interest" description="Disordered" evidence="6">
    <location>
        <begin position="1"/>
        <end position="40"/>
    </location>
</feature>
<evidence type="ECO:0000256" key="6">
    <source>
        <dbReference type="SAM" id="MobiDB-lite"/>
    </source>
</evidence>
<dbReference type="Pfam" id="PF08284">
    <property type="entry name" value="RVP_2"/>
    <property type="match status" value="1"/>
</dbReference>
<keyword evidence="4" id="KW-0862">Zinc</keyword>
<dbReference type="EMBL" id="BKCJ010009659">
    <property type="protein sequence ID" value="GEU88029.1"/>
    <property type="molecule type" value="Genomic_DNA"/>
</dbReference>
<dbReference type="GO" id="GO:0008270">
    <property type="term" value="F:zinc ion binding"/>
    <property type="evidence" value="ECO:0007669"/>
    <property type="project" value="UniProtKB-KW"/>
</dbReference>
<dbReference type="Gene3D" id="2.40.70.10">
    <property type="entry name" value="Acid Proteases"/>
    <property type="match status" value="1"/>
</dbReference>